<dbReference type="InterPro" id="IPR029058">
    <property type="entry name" value="AB_hydrolase_fold"/>
</dbReference>
<accession>A0A8E1W4I6</accession>
<name>A0A8E1W4I6_9PSEU</name>
<proteinExistence type="predicted"/>
<keyword evidence="2" id="KW-0378">Hydrolase</keyword>
<gene>
    <name evidence="2" type="ORF">H5411_32640</name>
</gene>
<dbReference type="AlphaFoldDB" id="A0A8E1W4I6"/>
<dbReference type="InterPro" id="IPR051044">
    <property type="entry name" value="MAG_DAG_Lipase"/>
</dbReference>
<feature type="domain" description="Serine aminopeptidase S33" evidence="1">
    <location>
        <begin position="1"/>
        <end position="234"/>
    </location>
</feature>
<dbReference type="PANTHER" id="PTHR11614">
    <property type="entry name" value="PHOSPHOLIPASE-RELATED"/>
    <property type="match status" value="1"/>
</dbReference>
<dbReference type="SUPFAM" id="SSF53474">
    <property type="entry name" value="alpha/beta-Hydrolases"/>
    <property type="match status" value="1"/>
</dbReference>
<dbReference type="Proteomes" id="UP000550260">
    <property type="component" value="Unassembled WGS sequence"/>
</dbReference>
<dbReference type="Pfam" id="PF12146">
    <property type="entry name" value="Hydrolase_4"/>
    <property type="match status" value="1"/>
</dbReference>
<reference evidence="2 3" key="1">
    <citation type="submission" date="2020-08" db="EMBL/GenBank/DDBJ databases">
        <title>Amycolatopsis echigonensis JCM 21831.</title>
        <authorList>
            <person name="Tedsree N."/>
            <person name="Kuncharoen N."/>
            <person name="Likhitwitayawuid K."/>
            <person name="Tanasupawat S."/>
        </authorList>
    </citation>
    <scope>NUCLEOTIDE SEQUENCE [LARGE SCALE GENOMIC DNA]</scope>
    <source>
        <strain evidence="2 3">JCM 21831</strain>
    </source>
</reference>
<dbReference type="GO" id="GO:0016787">
    <property type="term" value="F:hydrolase activity"/>
    <property type="evidence" value="ECO:0007669"/>
    <property type="project" value="UniProtKB-KW"/>
</dbReference>
<protein>
    <submittedName>
        <fullName evidence="2">Alpha/beta fold hydrolase</fullName>
    </submittedName>
</protein>
<evidence type="ECO:0000313" key="2">
    <source>
        <dbReference type="EMBL" id="MBB2503876.1"/>
    </source>
</evidence>
<dbReference type="InterPro" id="IPR022742">
    <property type="entry name" value="Hydrolase_4"/>
</dbReference>
<comment type="caution">
    <text evidence="2">The sequence shown here is derived from an EMBL/GenBank/DDBJ whole genome shotgun (WGS) entry which is preliminary data.</text>
</comment>
<dbReference type="EMBL" id="JACJHR010000061">
    <property type="protein sequence ID" value="MBB2503876.1"/>
    <property type="molecule type" value="Genomic_DNA"/>
</dbReference>
<dbReference type="Gene3D" id="3.40.50.1820">
    <property type="entry name" value="alpha/beta hydrolase"/>
    <property type="match status" value="1"/>
</dbReference>
<evidence type="ECO:0000259" key="1">
    <source>
        <dbReference type="Pfam" id="PF12146"/>
    </source>
</evidence>
<evidence type="ECO:0000313" key="3">
    <source>
        <dbReference type="Proteomes" id="UP000550260"/>
    </source>
</evidence>
<organism evidence="2 3">
    <name type="scientific">Amycolatopsis echigonensis</name>
    <dbReference type="NCBI Taxonomy" id="2576905"/>
    <lineage>
        <taxon>Bacteria</taxon>
        <taxon>Bacillati</taxon>
        <taxon>Actinomycetota</taxon>
        <taxon>Actinomycetes</taxon>
        <taxon>Pseudonocardiales</taxon>
        <taxon>Pseudonocardiaceae</taxon>
        <taxon>Amycolatopsis</taxon>
    </lineage>
</organism>
<sequence length="255" mass="27085">MGEHALRYAEVAERFTAEGVVVYAQDHRGHGASASSPQEFGVLGTDGWPALVADIGVLGSYARREHPGLPLTLLAHSLGSFATQQYLVDHSADVDAVILTGTAAVDLLAAALPADAPLEPGMFNAPFQPARTDFDWLSRDDSAVDAYIADPRCGFSLDPDGIKAVFEGAALAATRTDEVRADLPLYIAVGDQDPVNGGLALLHPLEQRYREAGLKDVTVVAYPGARHEILNETNRAEVMAAMTDWCRAHGLIGNG</sequence>